<dbReference type="SUPFAM" id="SSF160104">
    <property type="entry name" value="Acetoacetate decarboxylase-like"/>
    <property type="match status" value="1"/>
</dbReference>
<dbReference type="InterPro" id="IPR018644">
    <property type="entry name" value="DUF2071"/>
</dbReference>
<dbReference type="AlphaFoldDB" id="A0A7K3WAG6"/>
<dbReference type="RefSeq" id="WP_152730206.1">
    <property type="nucleotide sequence ID" value="NZ_JAABOZ010000005.1"/>
</dbReference>
<accession>A0A7K3WAG6</accession>
<gene>
    <name evidence="1" type="ORF">G1H19_03140</name>
</gene>
<reference evidence="1 2" key="1">
    <citation type="submission" date="2020-02" db="EMBL/GenBank/DDBJ databases">
        <title>The whole genome sequence of CPCC 205119.</title>
        <authorList>
            <person name="Jiang Z."/>
        </authorList>
    </citation>
    <scope>NUCLEOTIDE SEQUENCE [LARGE SCALE GENOMIC DNA]</scope>
    <source>
        <strain evidence="1 2">CPCC 205119</strain>
    </source>
</reference>
<dbReference type="Proteomes" id="UP000470470">
    <property type="component" value="Unassembled WGS sequence"/>
</dbReference>
<dbReference type="EMBL" id="JAAGWK010000005">
    <property type="protein sequence ID" value="NEL53009.1"/>
    <property type="molecule type" value="Genomic_DNA"/>
</dbReference>
<evidence type="ECO:0008006" key="3">
    <source>
        <dbReference type="Google" id="ProtNLM"/>
    </source>
</evidence>
<evidence type="ECO:0000313" key="1">
    <source>
        <dbReference type="EMBL" id="NEL53009.1"/>
    </source>
</evidence>
<dbReference type="InterPro" id="IPR023375">
    <property type="entry name" value="ADC_dom_sf"/>
</dbReference>
<organism evidence="1 2">
    <name type="scientific">Goekera deserti</name>
    <dbReference type="NCBI Taxonomy" id="2497753"/>
    <lineage>
        <taxon>Bacteria</taxon>
        <taxon>Bacillati</taxon>
        <taxon>Actinomycetota</taxon>
        <taxon>Actinomycetes</taxon>
        <taxon>Geodermatophilales</taxon>
        <taxon>Geodermatophilaceae</taxon>
        <taxon>Goekera</taxon>
    </lineage>
</organism>
<protein>
    <recommendedName>
        <fullName evidence="3">DUF2071 domain-containing protein</fullName>
    </recommendedName>
</protein>
<evidence type="ECO:0000313" key="2">
    <source>
        <dbReference type="Proteomes" id="UP000470470"/>
    </source>
</evidence>
<name>A0A7K3WAG6_9ACTN</name>
<keyword evidence="2" id="KW-1185">Reference proteome</keyword>
<comment type="caution">
    <text evidence="1">The sequence shown here is derived from an EMBL/GenBank/DDBJ whole genome shotgun (WGS) entry which is preliminary data.</text>
</comment>
<sequence length="247" mass="26836">MAMPQMVGEVQRRLLVNYRVDPEVLQPLLPAGLRPQLVDGAGVAGICLIRLGGLHLRRLPSAIGLTTENAAHRIAVQWEDDTGSHTGVYIPRRDSDSRLTVLLGGRVFPGVHSRARFTVSETDDDLQVAFRSTDGGASVDVRVAVAPTLEGSHLFDDVAQASAFFEQGAVGWSPRRDGVHLEGIRLCTRAWRVDPGRVVHSRSSFFDDTSRFPAGSATLDCALVMRRVPVTWDVVPEPPGALATTER</sequence>
<dbReference type="Pfam" id="PF09844">
    <property type="entry name" value="DUF2071"/>
    <property type="match status" value="1"/>
</dbReference>
<proteinExistence type="predicted"/>